<evidence type="ECO:0000256" key="2">
    <source>
        <dbReference type="SAM" id="MobiDB-lite"/>
    </source>
</evidence>
<dbReference type="Pfam" id="PF10169">
    <property type="entry name" value="LLPH"/>
    <property type="match status" value="1"/>
</dbReference>
<organism evidence="3 4">
    <name type="scientific">Polyplax serrata</name>
    <name type="common">Common mouse louse</name>
    <dbReference type="NCBI Taxonomy" id="468196"/>
    <lineage>
        <taxon>Eukaryota</taxon>
        <taxon>Metazoa</taxon>
        <taxon>Ecdysozoa</taxon>
        <taxon>Arthropoda</taxon>
        <taxon>Hexapoda</taxon>
        <taxon>Insecta</taxon>
        <taxon>Pterygota</taxon>
        <taxon>Neoptera</taxon>
        <taxon>Paraneoptera</taxon>
        <taxon>Psocodea</taxon>
        <taxon>Troctomorpha</taxon>
        <taxon>Phthiraptera</taxon>
        <taxon>Anoplura</taxon>
        <taxon>Polyplacidae</taxon>
        <taxon>Polyplax</taxon>
    </lineage>
</organism>
<dbReference type="EMBL" id="JAWJWF010000002">
    <property type="protein sequence ID" value="KAK6637399.1"/>
    <property type="molecule type" value="Genomic_DNA"/>
</dbReference>
<proteinExistence type="inferred from homology"/>
<name>A0ABR1BAK5_POLSC</name>
<accession>A0ABR1BAK5</accession>
<protein>
    <submittedName>
        <fullName evidence="3">Uncharacterized protein</fullName>
    </submittedName>
</protein>
<evidence type="ECO:0000313" key="3">
    <source>
        <dbReference type="EMBL" id="KAK6637399.1"/>
    </source>
</evidence>
<keyword evidence="4" id="KW-1185">Reference proteome</keyword>
<sequence length="151" mass="17417">MAKSIRSKRKRKMRAIKRVRYAEKELAILKRTVGVSDDQEMKDSNTTAVMQMDVSGMEDANVRIEGNVIEFSLKPKQIQEAKTKEGVLKKNDGIAFASDVKKDEVISAEDIKKLGGYPKWMNQKQIQKISRLNKRNRRRIQRIGKLKKSKL</sequence>
<dbReference type="PANTHER" id="PTHR34253">
    <property type="entry name" value="PROTEIN LLP HOMOLOG"/>
    <property type="match status" value="1"/>
</dbReference>
<evidence type="ECO:0000313" key="4">
    <source>
        <dbReference type="Proteomes" id="UP001359485"/>
    </source>
</evidence>
<comment type="caution">
    <text evidence="3">The sequence shown here is derived from an EMBL/GenBank/DDBJ whole genome shotgun (WGS) entry which is preliminary data.</text>
</comment>
<reference evidence="3 4" key="1">
    <citation type="submission" date="2023-09" db="EMBL/GenBank/DDBJ databases">
        <title>Genomes of two closely related lineages of the louse Polyplax serrata with different host specificities.</title>
        <authorList>
            <person name="Martinu J."/>
            <person name="Tarabai H."/>
            <person name="Stefka J."/>
            <person name="Hypsa V."/>
        </authorList>
    </citation>
    <scope>NUCLEOTIDE SEQUENCE [LARGE SCALE GENOMIC DNA]</scope>
    <source>
        <strain evidence="3">98ZLc_SE</strain>
    </source>
</reference>
<dbReference type="PANTHER" id="PTHR34253:SF1">
    <property type="entry name" value="PROTEIN LLP HOMOLOG"/>
    <property type="match status" value="1"/>
</dbReference>
<gene>
    <name evidence="3" type="ORF">RUM44_007816</name>
</gene>
<feature type="region of interest" description="Disordered" evidence="2">
    <location>
        <begin position="126"/>
        <end position="151"/>
    </location>
</feature>
<evidence type="ECO:0000256" key="1">
    <source>
        <dbReference type="ARBA" id="ARBA00034118"/>
    </source>
</evidence>
<dbReference type="Proteomes" id="UP001359485">
    <property type="component" value="Unassembled WGS sequence"/>
</dbReference>
<dbReference type="InterPro" id="IPR018784">
    <property type="entry name" value="LLPH-like"/>
</dbReference>
<comment type="similarity">
    <text evidence="1">Belongs to the learning-associated protein family.</text>
</comment>
<feature type="compositionally biased region" description="Basic residues" evidence="2">
    <location>
        <begin position="131"/>
        <end position="151"/>
    </location>
</feature>